<dbReference type="NCBIfam" id="NF038196">
    <property type="entry name" value="ferrodoxin_EFR1"/>
    <property type="match status" value="1"/>
</dbReference>
<dbReference type="AlphaFoldDB" id="A0A413FJX7"/>
<gene>
    <name evidence="9" type="ORF">DWV29_05010</name>
</gene>
<feature type="domain" description="4Fe-4S ferredoxin-type" evidence="8">
    <location>
        <begin position="201"/>
        <end position="231"/>
    </location>
</feature>
<dbReference type="Gene3D" id="3.40.50.360">
    <property type="match status" value="1"/>
</dbReference>
<dbReference type="SUPFAM" id="SSF54862">
    <property type="entry name" value="4Fe-4S ferredoxins"/>
    <property type="match status" value="1"/>
</dbReference>
<evidence type="ECO:0000256" key="2">
    <source>
        <dbReference type="ARBA" id="ARBA00013529"/>
    </source>
</evidence>
<comment type="caution">
    <text evidence="9">The sequence shown here is derived from an EMBL/GenBank/DDBJ whole genome shotgun (WGS) entry which is preliminary data.</text>
</comment>
<evidence type="ECO:0000256" key="5">
    <source>
        <dbReference type="ARBA" id="ARBA00023004"/>
    </source>
</evidence>
<dbReference type="InterPro" id="IPR029039">
    <property type="entry name" value="Flavoprotein-like_sf"/>
</dbReference>
<dbReference type="InterPro" id="IPR017900">
    <property type="entry name" value="4Fe4S_Fe_S_CS"/>
</dbReference>
<dbReference type="PANTHER" id="PTHR24960:SF80">
    <property type="entry name" value="FERREDOXIN"/>
    <property type="match status" value="1"/>
</dbReference>
<keyword evidence="5" id="KW-0408">Iron</keyword>
<dbReference type="InterPro" id="IPR050157">
    <property type="entry name" value="PSI_iron-sulfur_center"/>
</dbReference>
<evidence type="ECO:0000256" key="3">
    <source>
        <dbReference type="ARBA" id="ARBA00022485"/>
    </source>
</evidence>
<protein>
    <recommendedName>
        <fullName evidence="2">Ferredoxin</fullName>
    </recommendedName>
</protein>
<dbReference type="Proteomes" id="UP000283880">
    <property type="component" value="Unassembled WGS sequence"/>
</dbReference>
<name>A0A413FJX7_9FIRM</name>
<evidence type="ECO:0000256" key="1">
    <source>
        <dbReference type="ARBA" id="ARBA00003532"/>
    </source>
</evidence>
<evidence type="ECO:0000256" key="6">
    <source>
        <dbReference type="ARBA" id="ARBA00023014"/>
    </source>
</evidence>
<dbReference type="PANTHER" id="PTHR24960">
    <property type="entry name" value="PHOTOSYSTEM I IRON-SULFUR CENTER-RELATED"/>
    <property type="match status" value="1"/>
</dbReference>
<comment type="function">
    <text evidence="1">Ferredoxins are iron-sulfur proteins that transfer electrons in a wide variety of metabolic reactions.</text>
</comment>
<feature type="domain" description="Flavodoxin-like" evidence="7">
    <location>
        <begin position="3"/>
        <end position="147"/>
    </location>
</feature>
<keyword evidence="6" id="KW-0411">Iron-sulfur</keyword>
<dbReference type="InterPro" id="IPR047964">
    <property type="entry name" value="EFR1-like"/>
</dbReference>
<evidence type="ECO:0000259" key="8">
    <source>
        <dbReference type="PROSITE" id="PS51379"/>
    </source>
</evidence>
<dbReference type="Gene3D" id="3.30.70.20">
    <property type="match status" value="1"/>
</dbReference>
<keyword evidence="4" id="KW-0479">Metal-binding</keyword>
<reference evidence="9 10" key="1">
    <citation type="submission" date="2018-08" db="EMBL/GenBank/DDBJ databases">
        <title>A genome reference for cultivated species of the human gut microbiota.</title>
        <authorList>
            <person name="Zou Y."/>
            <person name="Xue W."/>
            <person name="Luo G."/>
        </authorList>
    </citation>
    <scope>NUCLEOTIDE SEQUENCE [LARGE SCALE GENOMIC DNA]</scope>
    <source>
        <strain evidence="9 10">AF04-15</strain>
    </source>
</reference>
<evidence type="ECO:0000313" key="9">
    <source>
        <dbReference type="EMBL" id="RGX32145.1"/>
    </source>
</evidence>
<evidence type="ECO:0000313" key="10">
    <source>
        <dbReference type="Proteomes" id="UP000283880"/>
    </source>
</evidence>
<dbReference type="GO" id="GO:0046872">
    <property type="term" value="F:metal ion binding"/>
    <property type="evidence" value="ECO:0007669"/>
    <property type="project" value="UniProtKB-KW"/>
</dbReference>
<evidence type="ECO:0000259" key="7">
    <source>
        <dbReference type="PROSITE" id="PS50902"/>
    </source>
</evidence>
<dbReference type="InterPro" id="IPR017896">
    <property type="entry name" value="4Fe4S_Fe-S-bd"/>
</dbReference>
<dbReference type="RefSeq" id="WP_007714181.1">
    <property type="nucleotide sequence ID" value="NZ_JAWRJJ010000226.1"/>
</dbReference>
<feature type="domain" description="4Fe-4S ferredoxin-type" evidence="8">
    <location>
        <begin position="174"/>
        <end position="199"/>
    </location>
</feature>
<dbReference type="GO" id="GO:0010181">
    <property type="term" value="F:FMN binding"/>
    <property type="evidence" value="ECO:0007669"/>
    <property type="project" value="InterPro"/>
</dbReference>
<dbReference type="GO" id="GO:0051539">
    <property type="term" value="F:4 iron, 4 sulfur cluster binding"/>
    <property type="evidence" value="ECO:0007669"/>
    <property type="project" value="UniProtKB-KW"/>
</dbReference>
<dbReference type="SUPFAM" id="SSF52218">
    <property type="entry name" value="Flavoproteins"/>
    <property type="match status" value="1"/>
</dbReference>
<dbReference type="Pfam" id="PF00258">
    <property type="entry name" value="Flavodoxin_1"/>
    <property type="match status" value="1"/>
</dbReference>
<organism evidence="9 10">
    <name type="scientific">Enterocloster asparagiformis</name>
    <dbReference type="NCBI Taxonomy" id="333367"/>
    <lineage>
        <taxon>Bacteria</taxon>
        <taxon>Bacillati</taxon>
        <taxon>Bacillota</taxon>
        <taxon>Clostridia</taxon>
        <taxon>Lachnospirales</taxon>
        <taxon>Lachnospiraceae</taxon>
        <taxon>Enterocloster</taxon>
    </lineage>
</organism>
<dbReference type="PROSITE" id="PS50902">
    <property type="entry name" value="FLAVODOXIN_LIKE"/>
    <property type="match status" value="1"/>
</dbReference>
<dbReference type="InterPro" id="IPR008254">
    <property type="entry name" value="Flavodoxin/NO_synth"/>
</dbReference>
<sequence length="254" mass="27095">MKWMIASFSPTGTTKKIAKAITEGTGCSVLDVDLTDLEAVKNVARLDDTAVLLAAVPVYQGRVPAVALERLKGIRGNGRYAVAVVVYGNREYEDALLELKNTLEENGFQVAAAGAFVAEHSIIRSIASGRPDEADIRTAKKFGADILEKINGAQNISPVTVPGNVPYRAVNAPSAWPAADDACNRCGACAAACPVGAISRETPNLTSGDKCINCMRCIQVCPRKARSMPARFLEGAKTMLEKNAAKRREAELFL</sequence>
<dbReference type="PROSITE" id="PS00198">
    <property type="entry name" value="4FE4S_FER_1"/>
    <property type="match status" value="1"/>
</dbReference>
<dbReference type="GO" id="GO:0016651">
    <property type="term" value="F:oxidoreductase activity, acting on NAD(P)H"/>
    <property type="evidence" value="ECO:0007669"/>
    <property type="project" value="UniProtKB-ARBA"/>
</dbReference>
<dbReference type="Pfam" id="PF13237">
    <property type="entry name" value="Fer4_10"/>
    <property type="match status" value="1"/>
</dbReference>
<evidence type="ECO:0000256" key="4">
    <source>
        <dbReference type="ARBA" id="ARBA00022723"/>
    </source>
</evidence>
<dbReference type="PROSITE" id="PS51379">
    <property type="entry name" value="4FE4S_FER_2"/>
    <property type="match status" value="2"/>
</dbReference>
<accession>A0A413FJX7</accession>
<keyword evidence="3" id="KW-0004">4Fe-4S</keyword>
<dbReference type="OrthoDB" id="9813995at2"/>
<dbReference type="EMBL" id="QSBM01000002">
    <property type="protein sequence ID" value="RGX32145.1"/>
    <property type="molecule type" value="Genomic_DNA"/>
</dbReference>
<proteinExistence type="predicted"/>